<dbReference type="PANTHER" id="PTHR30580:SF0">
    <property type="entry name" value="PRIMOSOMAL PROTEIN N"/>
    <property type="match status" value="1"/>
</dbReference>
<proteinExistence type="inferred from homology"/>
<keyword evidence="7 12" id="KW-0862">Zinc</keyword>
<keyword evidence="4 12" id="KW-0547">Nucleotide-binding</keyword>
<reference evidence="15 16" key="1">
    <citation type="submission" date="2018-04" db="EMBL/GenBank/DDBJ databases">
        <title>Genomic Encyclopedia of Archaeal and Bacterial Type Strains, Phase II (KMG-II): from individual species to whole genera.</title>
        <authorList>
            <person name="Goeker M."/>
        </authorList>
    </citation>
    <scope>NUCLEOTIDE SEQUENCE [LARGE SCALE GENOMIC DNA]</scope>
    <source>
        <strain evidence="15 16">DSM 45169</strain>
    </source>
</reference>
<dbReference type="InterPro" id="IPR011545">
    <property type="entry name" value="DEAD/DEAH_box_helicase_dom"/>
</dbReference>
<dbReference type="InterPro" id="IPR040498">
    <property type="entry name" value="PriA_CRR"/>
</dbReference>
<evidence type="ECO:0000256" key="3">
    <source>
        <dbReference type="ARBA" id="ARBA00022723"/>
    </source>
</evidence>
<dbReference type="RefSeq" id="WP_107725871.1">
    <property type="nucleotide sequence ID" value="NZ_PZZP01000001.1"/>
</dbReference>
<dbReference type="GO" id="GO:0016887">
    <property type="term" value="F:ATP hydrolysis activity"/>
    <property type="evidence" value="ECO:0007669"/>
    <property type="project" value="RHEA"/>
</dbReference>
<gene>
    <name evidence="12" type="primary">priA</name>
    <name evidence="15" type="ORF">C8J48_1740</name>
</gene>
<dbReference type="GO" id="GO:0008270">
    <property type="term" value="F:zinc ion binding"/>
    <property type="evidence" value="ECO:0007669"/>
    <property type="project" value="UniProtKB-UniRule"/>
</dbReference>
<evidence type="ECO:0000256" key="11">
    <source>
        <dbReference type="ARBA" id="ARBA00048988"/>
    </source>
</evidence>
<feature type="binding site" evidence="12">
    <location>
        <position position="533"/>
    </location>
    <ligand>
        <name>Zn(2+)</name>
        <dbReference type="ChEBI" id="CHEBI:29105"/>
        <label>2</label>
    </ligand>
</feature>
<evidence type="ECO:0000313" key="16">
    <source>
        <dbReference type="Proteomes" id="UP000241639"/>
    </source>
</evidence>
<keyword evidence="3 12" id="KW-0479">Metal-binding</keyword>
<comment type="caution">
    <text evidence="15">The sequence shown here is derived from an EMBL/GenBank/DDBJ whole genome shotgun (WGS) entry which is preliminary data.</text>
</comment>
<dbReference type="Pfam" id="PF18074">
    <property type="entry name" value="PriA_C"/>
    <property type="match status" value="1"/>
</dbReference>
<name>A0A2T4ZB63_9BACL</name>
<keyword evidence="10 12" id="KW-0413">Isomerase</keyword>
<dbReference type="InterPro" id="IPR005259">
    <property type="entry name" value="PriA"/>
</dbReference>
<evidence type="ECO:0000256" key="9">
    <source>
        <dbReference type="ARBA" id="ARBA00023125"/>
    </source>
</evidence>
<dbReference type="NCBIfam" id="NF004066">
    <property type="entry name" value="PRK05580.1-3"/>
    <property type="match status" value="1"/>
</dbReference>
<feature type="binding site" evidence="12">
    <location>
        <position position="561"/>
    </location>
    <ligand>
        <name>Zn(2+)</name>
        <dbReference type="ChEBI" id="CHEBI:29105"/>
        <label>1</label>
    </ligand>
</feature>
<dbReference type="AlphaFoldDB" id="A0A2T4ZB63"/>
<comment type="cofactor">
    <cofactor evidence="12">
        <name>Zn(2+)</name>
        <dbReference type="ChEBI" id="CHEBI:29105"/>
    </cofactor>
    <text evidence="12">Binds 2 zinc ions per subunit.</text>
</comment>
<organism evidence="15 16">
    <name type="scientific">Desmospora activa DSM 45169</name>
    <dbReference type="NCBI Taxonomy" id="1121389"/>
    <lineage>
        <taxon>Bacteria</taxon>
        <taxon>Bacillati</taxon>
        <taxon>Bacillota</taxon>
        <taxon>Bacilli</taxon>
        <taxon>Bacillales</taxon>
        <taxon>Thermoactinomycetaceae</taxon>
        <taxon>Desmospora</taxon>
    </lineage>
</organism>
<keyword evidence="9 12" id="KW-0238">DNA-binding</keyword>
<dbReference type="EMBL" id="PZZP01000001">
    <property type="protein sequence ID" value="PTM59138.1"/>
    <property type="molecule type" value="Genomic_DNA"/>
</dbReference>
<comment type="subunit">
    <text evidence="12">Component of the replication restart primosome.</text>
</comment>
<dbReference type="GO" id="GO:0006269">
    <property type="term" value="P:DNA replication, synthesis of primer"/>
    <property type="evidence" value="ECO:0007669"/>
    <property type="project" value="UniProtKB-KW"/>
</dbReference>
<feature type="binding site" evidence="12">
    <location>
        <position position="548"/>
    </location>
    <ligand>
        <name>Zn(2+)</name>
        <dbReference type="ChEBI" id="CHEBI:29105"/>
        <label>2</label>
    </ligand>
</feature>
<dbReference type="Pfam" id="PF00270">
    <property type="entry name" value="DEAD"/>
    <property type="match status" value="1"/>
</dbReference>
<dbReference type="Proteomes" id="UP000241639">
    <property type="component" value="Unassembled WGS sequence"/>
</dbReference>
<dbReference type="SUPFAM" id="SSF52540">
    <property type="entry name" value="P-loop containing nucleoside triphosphate hydrolases"/>
    <property type="match status" value="2"/>
</dbReference>
<dbReference type="FunFam" id="3.40.1440.60:FF:000001">
    <property type="entry name" value="Primosomal protein N"/>
    <property type="match status" value="1"/>
</dbReference>
<evidence type="ECO:0000256" key="7">
    <source>
        <dbReference type="ARBA" id="ARBA00022833"/>
    </source>
</evidence>
<dbReference type="InterPro" id="IPR001650">
    <property type="entry name" value="Helicase_C-like"/>
</dbReference>
<dbReference type="GO" id="GO:0006302">
    <property type="term" value="P:double-strand break repair"/>
    <property type="evidence" value="ECO:0007669"/>
    <property type="project" value="InterPro"/>
</dbReference>
<keyword evidence="16" id="KW-1185">Reference proteome</keyword>
<feature type="binding site" evidence="12">
    <location>
        <position position="524"/>
    </location>
    <ligand>
        <name>Zn(2+)</name>
        <dbReference type="ChEBI" id="CHEBI:29105"/>
        <label>1</label>
    </ligand>
</feature>
<keyword evidence="5 12" id="KW-0378">Hydrolase</keyword>
<dbReference type="PROSITE" id="PS51192">
    <property type="entry name" value="HELICASE_ATP_BIND_1"/>
    <property type="match status" value="1"/>
</dbReference>
<dbReference type="GO" id="GO:0043138">
    <property type="term" value="F:3'-5' DNA helicase activity"/>
    <property type="evidence" value="ECO:0007669"/>
    <property type="project" value="UniProtKB-EC"/>
</dbReference>
<evidence type="ECO:0000256" key="4">
    <source>
        <dbReference type="ARBA" id="ARBA00022741"/>
    </source>
</evidence>
<dbReference type="InterPro" id="IPR041222">
    <property type="entry name" value="PriA_3primeBD"/>
</dbReference>
<feature type="domain" description="Helicase ATP-binding" evidence="13">
    <location>
        <begin position="293"/>
        <end position="459"/>
    </location>
</feature>
<dbReference type="Gene3D" id="3.40.50.300">
    <property type="entry name" value="P-loop containing nucleotide triphosphate hydrolases"/>
    <property type="match status" value="2"/>
</dbReference>
<dbReference type="OrthoDB" id="9759544at2"/>
<dbReference type="PROSITE" id="PS51194">
    <property type="entry name" value="HELICASE_CTER"/>
    <property type="match status" value="1"/>
</dbReference>
<dbReference type="FunFam" id="3.40.50.300:FF:000489">
    <property type="entry name" value="Primosome assembly protein PriA"/>
    <property type="match status" value="1"/>
</dbReference>
<evidence type="ECO:0000256" key="10">
    <source>
        <dbReference type="ARBA" id="ARBA00023235"/>
    </source>
</evidence>
<feature type="binding site" evidence="12">
    <location>
        <position position="564"/>
    </location>
    <ligand>
        <name>Zn(2+)</name>
        <dbReference type="ChEBI" id="CHEBI:29105"/>
        <label>1</label>
    </ligand>
</feature>
<evidence type="ECO:0000256" key="1">
    <source>
        <dbReference type="ARBA" id="ARBA00022515"/>
    </source>
</evidence>
<evidence type="ECO:0000256" key="5">
    <source>
        <dbReference type="ARBA" id="ARBA00022801"/>
    </source>
</evidence>
<evidence type="ECO:0000256" key="2">
    <source>
        <dbReference type="ARBA" id="ARBA00022705"/>
    </source>
</evidence>
<sequence>MAATDTDKRIAAVYVEVAVEGVDRPFDYEIPEKLRPVIQVGSRVRVPFGPRKLLGYVVGFPASASTPRLKSILDVMDIKPALTPELVRLAEWVATTYLCPVVTALQAMLPAVLKGKYRRVFRLADPEAGPLLPQEERNLLEQLKQKREWSQEALLNLPGVTLPLLRQWVEEGVLIAEERVGDRSTRKTRIWISPAVSREELVKGLESVPARAERQRELLQHFIQHPQEQVQPELLAQFGVGRSSLDRLVEKGWLKREEREEYRDPFGGRSFTQTQPLALTAEQQQAFAAITEPLEKYRWQPVLLHGVTGSGKTEVYLQAIERALANGREAIVLVPEISLTPQMVRRFKGRFGERVAVLHSGLSDGERYDEWRKIRQGEAQVAVGARSAIFAPFSNLGLIIIDEEHESSYKQDEQPRYHARDVAMRRAEEHGAVLVMGSATPSVESYFKARTGAFAWVTMTQRVQGQPLPPVDVVDMREELKEGNRSIFSRTLRQELEGCLQREEQAVLLLNRRGFSTFVLCRDCGEAVQCPHCDISLTFHRTNQTLRCHYCGYAEPMPQTCPSCNSAHIRYFGVGTQRVEEELARLMPGLRVIRMDVDTTGRKGAHERLLTAFGEGKADVLLGTQMIAKGLDFPRVSLVGVIAADTMLHVPDYRAGERTFQLLTQVSGRAGRHEIAGRVVVQTYTPEHESIRLAASHEVEEFYRQECRMRKIHRYPPFSHVVTCLFSHPDRTRATQAGVRAAQALRPLLPQGTELLGPVPAPIPRIQDRYRIQIMIKTETHMNESTRWLEALRQLREQKGDPDLRIIIDRDGLVPTAESIEQPN</sequence>
<keyword evidence="1 12" id="KW-0639">Primosome</keyword>
<feature type="binding site" evidence="12">
    <location>
        <position position="521"/>
    </location>
    <ligand>
        <name>Zn(2+)</name>
        <dbReference type="ChEBI" id="CHEBI:29105"/>
        <label>1</label>
    </ligand>
</feature>
<dbReference type="Pfam" id="PF17764">
    <property type="entry name" value="PriA_3primeBD"/>
    <property type="match status" value="1"/>
</dbReference>
<dbReference type="SMART" id="SM00490">
    <property type="entry name" value="HELICc"/>
    <property type="match status" value="1"/>
</dbReference>
<protein>
    <recommendedName>
        <fullName evidence="12">Replication restart protein PriA</fullName>
    </recommendedName>
    <alternativeName>
        <fullName evidence="12">ATP-dependent DNA helicase PriA</fullName>
        <ecNumber evidence="12">5.6.2.4</ecNumber>
    </alternativeName>
    <alternativeName>
        <fullName evidence="12">DNA 3'-5' helicase PriA</fullName>
    </alternativeName>
</protein>
<evidence type="ECO:0000256" key="8">
    <source>
        <dbReference type="ARBA" id="ARBA00022840"/>
    </source>
</evidence>
<dbReference type="InterPro" id="IPR042115">
    <property type="entry name" value="PriA_3primeBD_sf"/>
</dbReference>
<comment type="catalytic activity">
    <reaction evidence="12">
        <text>Couples ATP hydrolysis with the unwinding of duplex DNA by translocating in the 3'-5' direction.</text>
        <dbReference type="EC" id="5.6.2.4"/>
    </reaction>
</comment>
<comment type="function">
    <text evidence="12">Initiates the restart of stalled replication forks, which reloads the replicative helicase on sites other than the origin of replication. Recognizes and binds to abandoned replication forks and remodels them to uncover a helicase loading site. Promotes assembly of the primosome at these replication forks.</text>
</comment>
<keyword evidence="2 12" id="KW-0235">DNA replication</keyword>
<evidence type="ECO:0000259" key="13">
    <source>
        <dbReference type="PROSITE" id="PS51192"/>
    </source>
</evidence>
<evidence type="ECO:0000256" key="12">
    <source>
        <dbReference type="HAMAP-Rule" id="MF_00983"/>
    </source>
</evidence>
<feature type="binding site" evidence="12">
    <location>
        <position position="530"/>
    </location>
    <ligand>
        <name>Zn(2+)</name>
        <dbReference type="ChEBI" id="CHEBI:29105"/>
        <label>2</label>
    </ligand>
</feature>
<dbReference type="CDD" id="cd18804">
    <property type="entry name" value="SF2_C_priA"/>
    <property type="match status" value="1"/>
</dbReference>
<evidence type="ECO:0000313" key="15">
    <source>
        <dbReference type="EMBL" id="PTM59138.1"/>
    </source>
</evidence>
<keyword evidence="6 12" id="KW-0347">Helicase</keyword>
<comment type="catalytic activity">
    <reaction evidence="11 12">
        <text>ATP + H2O = ADP + phosphate + H(+)</text>
        <dbReference type="Rhea" id="RHEA:13065"/>
        <dbReference type="ChEBI" id="CHEBI:15377"/>
        <dbReference type="ChEBI" id="CHEBI:15378"/>
        <dbReference type="ChEBI" id="CHEBI:30616"/>
        <dbReference type="ChEBI" id="CHEBI:43474"/>
        <dbReference type="ChEBI" id="CHEBI:456216"/>
        <dbReference type="EC" id="5.6.2.4"/>
    </reaction>
</comment>
<dbReference type="GO" id="GO:0003677">
    <property type="term" value="F:DNA binding"/>
    <property type="evidence" value="ECO:0007669"/>
    <property type="project" value="UniProtKB-UniRule"/>
</dbReference>
<dbReference type="CDD" id="cd17929">
    <property type="entry name" value="DEXHc_priA"/>
    <property type="match status" value="1"/>
</dbReference>
<dbReference type="NCBIfam" id="TIGR00595">
    <property type="entry name" value="priA"/>
    <property type="match status" value="1"/>
</dbReference>
<feature type="binding site" evidence="12">
    <location>
        <position position="551"/>
    </location>
    <ligand>
        <name>Zn(2+)</name>
        <dbReference type="ChEBI" id="CHEBI:29105"/>
        <label>2</label>
    </ligand>
</feature>
<dbReference type="InterPro" id="IPR014001">
    <property type="entry name" value="Helicase_ATP-bd"/>
</dbReference>
<dbReference type="HAMAP" id="MF_00983">
    <property type="entry name" value="PriA"/>
    <property type="match status" value="1"/>
</dbReference>
<dbReference type="InterPro" id="IPR027417">
    <property type="entry name" value="P-loop_NTPase"/>
</dbReference>
<dbReference type="PANTHER" id="PTHR30580">
    <property type="entry name" value="PRIMOSOMAL PROTEIN N"/>
    <property type="match status" value="1"/>
</dbReference>
<keyword evidence="8 12" id="KW-0067">ATP-binding</keyword>
<dbReference type="Pfam" id="PF00271">
    <property type="entry name" value="Helicase_C"/>
    <property type="match status" value="1"/>
</dbReference>
<accession>A0A2T4ZB63</accession>
<dbReference type="EC" id="5.6.2.4" evidence="12"/>
<dbReference type="Gene3D" id="3.40.1440.60">
    <property type="entry name" value="PriA, 3(prime) DNA-binding domain"/>
    <property type="match status" value="1"/>
</dbReference>
<evidence type="ECO:0000256" key="6">
    <source>
        <dbReference type="ARBA" id="ARBA00022806"/>
    </source>
</evidence>
<dbReference type="InterPro" id="IPR041236">
    <property type="entry name" value="PriA_C"/>
</dbReference>
<dbReference type="GO" id="GO:0006270">
    <property type="term" value="P:DNA replication initiation"/>
    <property type="evidence" value="ECO:0007669"/>
    <property type="project" value="TreeGrafter"/>
</dbReference>
<dbReference type="GO" id="GO:1990077">
    <property type="term" value="C:primosome complex"/>
    <property type="evidence" value="ECO:0007669"/>
    <property type="project" value="UniProtKB-UniRule"/>
</dbReference>
<feature type="domain" description="Helicase C-terminal" evidence="14">
    <location>
        <begin position="556"/>
        <end position="723"/>
    </location>
</feature>
<dbReference type="GO" id="GO:0005524">
    <property type="term" value="F:ATP binding"/>
    <property type="evidence" value="ECO:0007669"/>
    <property type="project" value="UniProtKB-UniRule"/>
</dbReference>
<comment type="similarity">
    <text evidence="12">Belongs to the helicase family. PriA subfamily.</text>
</comment>
<dbReference type="SMART" id="SM00487">
    <property type="entry name" value="DEXDc"/>
    <property type="match status" value="1"/>
</dbReference>
<dbReference type="Pfam" id="PF18319">
    <property type="entry name" value="Zn_ribbon_PriA"/>
    <property type="match status" value="1"/>
</dbReference>
<dbReference type="GO" id="GO:0006310">
    <property type="term" value="P:DNA recombination"/>
    <property type="evidence" value="ECO:0007669"/>
    <property type="project" value="InterPro"/>
</dbReference>
<evidence type="ECO:0000259" key="14">
    <source>
        <dbReference type="PROSITE" id="PS51194"/>
    </source>
</evidence>